<protein>
    <submittedName>
        <fullName evidence="2">Uncharacterized protein</fullName>
    </submittedName>
</protein>
<reference evidence="2" key="2">
    <citation type="journal article" date="2015" name="Data Brief">
        <title>Shoot transcriptome of the giant reed, Arundo donax.</title>
        <authorList>
            <person name="Barrero R.A."/>
            <person name="Guerrero F.D."/>
            <person name="Moolhuijzen P."/>
            <person name="Goolsby J.A."/>
            <person name="Tidwell J."/>
            <person name="Bellgard S.E."/>
            <person name="Bellgard M.I."/>
        </authorList>
    </citation>
    <scope>NUCLEOTIDE SEQUENCE</scope>
    <source>
        <tissue evidence="2">Shoot tissue taken approximately 20 cm above the soil surface</tissue>
    </source>
</reference>
<evidence type="ECO:0000256" key="1">
    <source>
        <dbReference type="SAM" id="MobiDB-lite"/>
    </source>
</evidence>
<sequence>MATESQLAVPCRLTAHARRSSSHVPQISPPAAAAVPGETSGSSDLAVILPSSASIAPRLGAGGS</sequence>
<dbReference type="AlphaFoldDB" id="A0A0A9E7Z2"/>
<evidence type="ECO:0000313" key="2">
    <source>
        <dbReference type="EMBL" id="JAD96181.1"/>
    </source>
</evidence>
<name>A0A0A9E7Z2_ARUDO</name>
<dbReference type="EMBL" id="GBRH01201714">
    <property type="protein sequence ID" value="JAD96181.1"/>
    <property type="molecule type" value="Transcribed_RNA"/>
</dbReference>
<organism evidence="2">
    <name type="scientific">Arundo donax</name>
    <name type="common">Giant reed</name>
    <name type="synonym">Donax arundinaceus</name>
    <dbReference type="NCBI Taxonomy" id="35708"/>
    <lineage>
        <taxon>Eukaryota</taxon>
        <taxon>Viridiplantae</taxon>
        <taxon>Streptophyta</taxon>
        <taxon>Embryophyta</taxon>
        <taxon>Tracheophyta</taxon>
        <taxon>Spermatophyta</taxon>
        <taxon>Magnoliopsida</taxon>
        <taxon>Liliopsida</taxon>
        <taxon>Poales</taxon>
        <taxon>Poaceae</taxon>
        <taxon>PACMAD clade</taxon>
        <taxon>Arundinoideae</taxon>
        <taxon>Arundineae</taxon>
        <taxon>Arundo</taxon>
    </lineage>
</organism>
<reference evidence="2" key="1">
    <citation type="submission" date="2014-09" db="EMBL/GenBank/DDBJ databases">
        <authorList>
            <person name="Magalhaes I.L.F."/>
            <person name="Oliveira U."/>
            <person name="Santos F.R."/>
            <person name="Vidigal T.H.D.A."/>
            <person name="Brescovit A.D."/>
            <person name="Santos A.J."/>
        </authorList>
    </citation>
    <scope>NUCLEOTIDE SEQUENCE</scope>
    <source>
        <tissue evidence="2">Shoot tissue taken approximately 20 cm above the soil surface</tissue>
    </source>
</reference>
<accession>A0A0A9E7Z2</accession>
<proteinExistence type="predicted"/>
<feature type="region of interest" description="Disordered" evidence="1">
    <location>
        <begin position="16"/>
        <end position="43"/>
    </location>
</feature>